<dbReference type="AlphaFoldDB" id="A0A7Y7M1D8"/>
<reference evidence="4 5" key="1">
    <citation type="submission" date="2020-02" db="EMBL/GenBank/DDBJ databases">
        <title>Genome sequence of strain AETb3-4.</title>
        <authorList>
            <person name="Gao J."/>
            <person name="Zhang X."/>
        </authorList>
    </citation>
    <scope>NUCLEOTIDE SEQUENCE [LARGE SCALE GENOMIC DNA]</scope>
    <source>
        <strain evidence="4 5">AETb3-4</strain>
    </source>
</reference>
<keyword evidence="1 2" id="KW-0238">DNA-binding</keyword>
<feature type="DNA-binding region" description="H-T-H motif" evidence="2">
    <location>
        <begin position="41"/>
        <end position="60"/>
    </location>
</feature>
<sequence>MEETVGTSRFQEHPEQRGDARALILDSAEDLIAQHGFSATSTASIARAAGVAKGLLFYYFPAKADVLVALMAERLPATHLDAELLAVPGDPAAGLIGTLDALNLSDHKSAVLRVILWREADTHPKVRAQLRRLQRNLERDTAAILRRCLPDIADAQRIKDCAVTWVSTIFSAATEDRLSDLDGLPRRGREHLKAMANILAASLHGPGPAPAT</sequence>
<keyword evidence="5" id="KW-1185">Reference proteome</keyword>
<dbReference type="Gene3D" id="1.10.357.10">
    <property type="entry name" value="Tetracycline Repressor, domain 2"/>
    <property type="match status" value="1"/>
</dbReference>
<name>A0A7Y7M1D8_9MICC</name>
<gene>
    <name evidence="4" type="ORF">G6034_19065</name>
</gene>
<dbReference type="PANTHER" id="PTHR30055">
    <property type="entry name" value="HTH-TYPE TRANSCRIPTIONAL REGULATOR RUTR"/>
    <property type="match status" value="1"/>
</dbReference>
<evidence type="ECO:0000313" key="4">
    <source>
        <dbReference type="EMBL" id="NVM96969.1"/>
    </source>
</evidence>
<evidence type="ECO:0000256" key="1">
    <source>
        <dbReference type="ARBA" id="ARBA00023125"/>
    </source>
</evidence>
<dbReference type="GO" id="GO:0003700">
    <property type="term" value="F:DNA-binding transcription factor activity"/>
    <property type="evidence" value="ECO:0007669"/>
    <property type="project" value="TreeGrafter"/>
</dbReference>
<evidence type="ECO:0000259" key="3">
    <source>
        <dbReference type="PROSITE" id="PS50977"/>
    </source>
</evidence>
<dbReference type="PROSITE" id="PS01081">
    <property type="entry name" value="HTH_TETR_1"/>
    <property type="match status" value="1"/>
</dbReference>
<dbReference type="PRINTS" id="PR00455">
    <property type="entry name" value="HTHTETR"/>
</dbReference>
<dbReference type="InterPro" id="IPR023772">
    <property type="entry name" value="DNA-bd_HTH_TetR-type_CS"/>
</dbReference>
<protein>
    <submittedName>
        <fullName evidence="4">TetR/AcrR family transcriptional regulator</fullName>
    </submittedName>
</protein>
<dbReference type="Proteomes" id="UP000543556">
    <property type="component" value="Unassembled WGS sequence"/>
</dbReference>
<dbReference type="PANTHER" id="PTHR30055:SF226">
    <property type="entry name" value="HTH-TYPE TRANSCRIPTIONAL REGULATOR PKSA"/>
    <property type="match status" value="1"/>
</dbReference>
<accession>A0A7Y7M1D8</accession>
<dbReference type="GO" id="GO:0000976">
    <property type="term" value="F:transcription cis-regulatory region binding"/>
    <property type="evidence" value="ECO:0007669"/>
    <property type="project" value="TreeGrafter"/>
</dbReference>
<dbReference type="EMBL" id="JAAMFM010000049">
    <property type="protein sequence ID" value="NVM96969.1"/>
    <property type="molecule type" value="Genomic_DNA"/>
</dbReference>
<dbReference type="InterPro" id="IPR050109">
    <property type="entry name" value="HTH-type_TetR-like_transc_reg"/>
</dbReference>
<dbReference type="PROSITE" id="PS50977">
    <property type="entry name" value="HTH_TETR_2"/>
    <property type="match status" value="1"/>
</dbReference>
<dbReference type="InterPro" id="IPR001647">
    <property type="entry name" value="HTH_TetR"/>
</dbReference>
<proteinExistence type="predicted"/>
<evidence type="ECO:0000256" key="2">
    <source>
        <dbReference type="PROSITE-ProRule" id="PRU00335"/>
    </source>
</evidence>
<organism evidence="4 5">
    <name type="scientific">Arthrobacter wenxiniae</name>
    <dbReference type="NCBI Taxonomy" id="2713570"/>
    <lineage>
        <taxon>Bacteria</taxon>
        <taxon>Bacillati</taxon>
        <taxon>Actinomycetota</taxon>
        <taxon>Actinomycetes</taxon>
        <taxon>Micrococcales</taxon>
        <taxon>Micrococcaceae</taxon>
        <taxon>Arthrobacter</taxon>
    </lineage>
</organism>
<evidence type="ECO:0000313" key="5">
    <source>
        <dbReference type="Proteomes" id="UP000543556"/>
    </source>
</evidence>
<dbReference type="Pfam" id="PF00440">
    <property type="entry name" value="TetR_N"/>
    <property type="match status" value="1"/>
</dbReference>
<dbReference type="SUPFAM" id="SSF46689">
    <property type="entry name" value="Homeodomain-like"/>
    <property type="match status" value="1"/>
</dbReference>
<feature type="domain" description="HTH tetR-type" evidence="3">
    <location>
        <begin position="18"/>
        <end position="78"/>
    </location>
</feature>
<comment type="caution">
    <text evidence="4">The sequence shown here is derived from an EMBL/GenBank/DDBJ whole genome shotgun (WGS) entry which is preliminary data.</text>
</comment>
<dbReference type="InterPro" id="IPR009057">
    <property type="entry name" value="Homeodomain-like_sf"/>
</dbReference>